<reference evidence="1" key="1">
    <citation type="journal article" date="2017" name="Nature">
        <title>The sunflower genome provides insights into oil metabolism, flowering and Asterid evolution.</title>
        <authorList>
            <person name="Badouin H."/>
            <person name="Gouzy J."/>
            <person name="Grassa C.J."/>
            <person name="Murat F."/>
            <person name="Staton S.E."/>
            <person name="Cottret L."/>
            <person name="Lelandais-Briere C."/>
            <person name="Owens G.L."/>
            <person name="Carrere S."/>
            <person name="Mayjonade B."/>
            <person name="Legrand L."/>
            <person name="Gill N."/>
            <person name="Kane N.C."/>
            <person name="Bowers J.E."/>
            <person name="Hubner S."/>
            <person name="Bellec A."/>
            <person name="Berard A."/>
            <person name="Berges H."/>
            <person name="Blanchet N."/>
            <person name="Boniface M.C."/>
            <person name="Brunel D."/>
            <person name="Catrice O."/>
            <person name="Chaidir N."/>
            <person name="Claudel C."/>
            <person name="Donnadieu C."/>
            <person name="Faraut T."/>
            <person name="Fievet G."/>
            <person name="Helmstetter N."/>
            <person name="King M."/>
            <person name="Knapp S.J."/>
            <person name="Lai Z."/>
            <person name="Le Paslier M.C."/>
            <person name="Lippi Y."/>
            <person name="Lorenzon L."/>
            <person name="Mandel J.R."/>
            <person name="Marage G."/>
            <person name="Marchand G."/>
            <person name="Marquand E."/>
            <person name="Bret-Mestries E."/>
            <person name="Morien E."/>
            <person name="Nambeesan S."/>
            <person name="Nguyen T."/>
            <person name="Pegot-Espagnet P."/>
            <person name="Pouilly N."/>
            <person name="Raftis F."/>
            <person name="Sallet E."/>
            <person name="Schiex T."/>
            <person name="Thomas J."/>
            <person name="Vandecasteele C."/>
            <person name="Vares D."/>
            <person name="Vear F."/>
            <person name="Vautrin S."/>
            <person name="Crespi M."/>
            <person name="Mangin B."/>
            <person name="Burke J.M."/>
            <person name="Salse J."/>
            <person name="Munos S."/>
            <person name="Vincourt P."/>
            <person name="Rieseberg L.H."/>
            <person name="Langlade N.B."/>
        </authorList>
    </citation>
    <scope>NUCLEOTIDE SEQUENCE</scope>
    <source>
        <tissue evidence="1">Leaves</tissue>
    </source>
</reference>
<dbReference type="Gramene" id="mRNA:HanXRQr2_Chr14g0648311">
    <property type="protein sequence ID" value="CDS:HanXRQr2_Chr14g0648311.1"/>
    <property type="gene ID" value="HanXRQr2_Chr14g0648311"/>
</dbReference>
<dbReference type="Proteomes" id="UP000215914">
    <property type="component" value="Unassembled WGS sequence"/>
</dbReference>
<dbReference type="AlphaFoldDB" id="A0A9K3E9H3"/>
<comment type="caution">
    <text evidence="1">The sequence shown here is derived from an EMBL/GenBank/DDBJ whole genome shotgun (WGS) entry which is preliminary data.</text>
</comment>
<evidence type="ECO:0000313" key="2">
    <source>
        <dbReference type="Proteomes" id="UP000215914"/>
    </source>
</evidence>
<accession>A0A9K3E9H3</accession>
<gene>
    <name evidence="1" type="ORF">HanXRQr2_Chr14g0648311</name>
</gene>
<evidence type="ECO:0000313" key="1">
    <source>
        <dbReference type="EMBL" id="KAF5769443.1"/>
    </source>
</evidence>
<proteinExistence type="predicted"/>
<dbReference type="EMBL" id="MNCJ02000329">
    <property type="protein sequence ID" value="KAF5769443.1"/>
    <property type="molecule type" value="Genomic_DNA"/>
</dbReference>
<organism evidence="1 2">
    <name type="scientific">Helianthus annuus</name>
    <name type="common">Common sunflower</name>
    <dbReference type="NCBI Taxonomy" id="4232"/>
    <lineage>
        <taxon>Eukaryota</taxon>
        <taxon>Viridiplantae</taxon>
        <taxon>Streptophyta</taxon>
        <taxon>Embryophyta</taxon>
        <taxon>Tracheophyta</taxon>
        <taxon>Spermatophyta</taxon>
        <taxon>Magnoliopsida</taxon>
        <taxon>eudicotyledons</taxon>
        <taxon>Gunneridae</taxon>
        <taxon>Pentapetalae</taxon>
        <taxon>asterids</taxon>
        <taxon>campanulids</taxon>
        <taxon>Asterales</taxon>
        <taxon>Asteraceae</taxon>
        <taxon>Asteroideae</taxon>
        <taxon>Heliantheae alliance</taxon>
        <taxon>Heliantheae</taxon>
        <taxon>Helianthus</taxon>
    </lineage>
</organism>
<protein>
    <submittedName>
        <fullName evidence="1">Uncharacterized protein</fullName>
    </submittedName>
</protein>
<name>A0A9K3E9H3_HELAN</name>
<reference evidence="1" key="2">
    <citation type="submission" date="2020-06" db="EMBL/GenBank/DDBJ databases">
        <title>Helianthus annuus Genome sequencing and assembly Release 2.</title>
        <authorList>
            <person name="Gouzy J."/>
            <person name="Langlade N."/>
            <person name="Munos S."/>
        </authorList>
    </citation>
    <scope>NUCLEOTIDE SEQUENCE</scope>
    <source>
        <tissue evidence="1">Leaves</tissue>
    </source>
</reference>
<keyword evidence="2" id="KW-1185">Reference proteome</keyword>
<sequence length="77" mass="7973">MAGRSDGHPVGLPLGMKFINGGDRVAARSDGNPIGLPLDPGGKCFGHLNRVALRSGGCPIGLPLDQGSQCFQVSKRF</sequence>